<feature type="region of interest" description="Disordered" evidence="3">
    <location>
        <begin position="1"/>
        <end position="20"/>
    </location>
</feature>
<protein>
    <submittedName>
        <fullName evidence="5">Uncharacterized protein</fullName>
    </submittedName>
</protein>
<evidence type="ECO:0000256" key="1">
    <source>
        <dbReference type="ARBA" id="ARBA00004685"/>
    </source>
</evidence>
<evidence type="ECO:0000256" key="2">
    <source>
        <dbReference type="ARBA" id="ARBA00035112"/>
    </source>
</evidence>
<gene>
    <name evidence="5" type="ORF">BO85DRAFT_130037</name>
</gene>
<dbReference type="Pfam" id="PF11807">
    <property type="entry name" value="UstYa"/>
    <property type="match status" value="1"/>
</dbReference>
<dbReference type="EMBL" id="KZ825055">
    <property type="protein sequence ID" value="RAH62243.1"/>
    <property type="molecule type" value="Genomic_DNA"/>
</dbReference>
<dbReference type="AlphaFoldDB" id="A0A8G1VTW5"/>
<keyword evidence="4" id="KW-0812">Transmembrane</keyword>
<evidence type="ECO:0000313" key="5">
    <source>
        <dbReference type="EMBL" id="RAH62243.1"/>
    </source>
</evidence>
<keyword evidence="4" id="KW-0472">Membrane</keyword>
<comment type="pathway">
    <text evidence="1">Mycotoxin biosynthesis.</text>
</comment>
<evidence type="ECO:0000256" key="4">
    <source>
        <dbReference type="SAM" id="Phobius"/>
    </source>
</evidence>
<dbReference type="GO" id="GO:0043386">
    <property type="term" value="P:mycotoxin biosynthetic process"/>
    <property type="evidence" value="ECO:0007669"/>
    <property type="project" value="InterPro"/>
</dbReference>
<accession>A0A8G1VTW5</accession>
<dbReference type="PANTHER" id="PTHR33365">
    <property type="entry name" value="YALI0B05434P"/>
    <property type="match status" value="1"/>
</dbReference>
<proteinExistence type="inferred from homology"/>
<dbReference type="InterPro" id="IPR021765">
    <property type="entry name" value="UstYa-like"/>
</dbReference>
<evidence type="ECO:0000313" key="6">
    <source>
        <dbReference type="Proteomes" id="UP000249526"/>
    </source>
</evidence>
<keyword evidence="4" id="KW-1133">Transmembrane helix</keyword>
<name>A0A8G1VTW5_9EURO</name>
<reference evidence="5 6" key="1">
    <citation type="submission" date="2018-02" db="EMBL/GenBank/DDBJ databases">
        <title>The genomes of Aspergillus section Nigri reveals drivers in fungal speciation.</title>
        <authorList>
            <consortium name="DOE Joint Genome Institute"/>
            <person name="Vesth T.C."/>
            <person name="Nybo J."/>
            <person name="Theobald S."/>
            <person name="Brandl J."/>
            <person name="Frisvad J.C."/>
            <person name="Nielsen K.F."/>
            <person name="Lyhne E.K."/>
            <person name="Kogle M.E."/>
            <person name="Kuo A."/>
            <person name="Riley R."/>
            <person name="Clum A."/>
            <person name="Nolan M."/>
            <person name="Lipzen A."/>
            <person name="Salamov A."/>
            <person name="Henrissat B."/>
            <person name="Wiebenga A."/>
            <person name="De vries R.P."/>
            <person name="Grigoriev I.V."/>
            <person name="Mortensen U.H."/>
            <person name="Andersen M.R."/>
            <person name="Baker S.E."/>
        </authorList>
    </citation>
    <scope>NUCLEOTIDE SEQUENCE [LARGE SCALE GENOMIC DNA]</scope>
    <source>
        <strain evidence="5 6">CBS 112811</strain>
    </source>
</reference>
<organism evidence="5 6">
    <name type="scientific">Aspergillus piperis CBS 112811</name>
    <dbReference type="NCBI Taxonomy" id="1448313"/>
    <lineage>
        <taxon>Eukaryota</taxon>
        <taxon>Fungi</taxon>
        <taxon>Dikarya</taxon>
        <taxon>Ascomycota</taxon>
        <taxon>Pezizomycotina</taxon>
        <taxon>Eurotiomycetes</taxon>
        <taxon>Eurotiomycetidae</taxon>
        <taxon>Eurotiales</taxon>
        <taxon>Aspergillaceae</taxon>
        <taxon>Aspergillus</taxon>
        <taxon>Aspergillus subgen. Circumdati</taxon>
    </lineage>
</organism>
<dbReference type="PANTHER" id="PTHR33365:SF4">
    <property type="entry name" value="CYCLOCHLOROTINE BIOSYNTHESIS PROTEIN O"/>
    <property type="match status" value="1"/>
</dbReference>
<sequence length="248" mass="28249">MRPSFPTLHPNSNQRYPGTGRMMDGKRHSYHFWLLLGLTVTFLGVLAVSFLRMNNSADFWIPWLRVSHISCDSGALGPYLETFSYHRSESEVASPDPFSAKWMDSSSTGFVQIHEAGGKTKHYGVSMFHQLHCLESLKMALKHESHHTRYWERRGEGEGEGEDHLEHCLQYLEQAIMCAADDTIEPSFVAELPTGEKARIINGDGVVHRCRNFDEVQQAMILSEKNPLVLQRRLGEGDTLRMIMDSVR</sequence>
<feature type="transmembrane region" description="Helical" evidence="4">
    <location>
        <begin position="30"/>
        <end position="51"/>
    </location>
</feature>
<keyword evidence="6" id="KW-1185">Reference proteome</keyword>
<comment type="similarity">
    <text evidence="2">Belongs to the ustYa family.</text>
</comment>
<evidence type="ECO:0000256" key="3">
    <source>
        <dbReference type="SAM" id="MobiDB-lite"/>
    </source>
</evidence>
<dbReference type="GeneID" id="37157383"/>
<dbReference type="Proteomes" id="UP000249526">
    <property type="component" value="Unassembled WGS sequence"/>
</dbReference>
<dbReference type="RefSeq" id="XP_025520165.1">
    <property type="nucleotide sequence ID" value="XM_025653981.1"/>
</dbReference>